<evidence type="ECO:0000256" key="1">
    <source>
        <dbReference type="ARBA" id="ARBA00010652"/>
    </source>
</evidence>
<reference evidence="4 5" key="1">
    <citation type="journal article" date="2019" name="Emerg. Microbes Infect.">
        <title>Comprehensive subspecies identification of 175 nontuberculous mycobacteria species based on 7547 genomic profiles.</title>
        <authorList>
            <person name="Matsumoto Y."/>
            <person name="Kinjo T."/>
            <person name="Motooka D."/>
            <person name="Nabeya D."/>
            <person name="Jung N."/>
            <person name="Uechi K."/>
            <person name="Horii T."/>
            <person name="Iida T."/>
            <person name="Fujita J."/>
            <person name="Nakamura S."/>
        </authorList>
    </citation>
    <scope>NUCLEOTIDE SEQUENCE [LARGE SCALE GENOMIC DNA]</scope>
    <source>
        <strain evidence="4 5">JCM 16017</strain>
    </source>
</reference>
<name>A0A7I9XJ48_9MYCO</name>
<feature type="domain" description="PPE" evidence="2">
    <location>
        <begin position="3"/>
        <end position="165"/>
    </location>
</feature>
<keyword evidence="5" id="KW-1185">Reference proteome</keyword>
<evidence type="ECO:0000313" key="5">
    <source>
        <dbReference type="Proteomes" id="UP000465263"/>
    </source>
</evidence>
<evidence type="ECO:0000313" key="4">
    <source>
        <dbReference type="EMBL" id="GFG69999.1"/>
    </source>
</evidence>
<dbReference type="RefSeq" id="WP_085083718.1">
    <property type="nucleotide sequence ID" value="NZ_BLKV01000001.1"/>
</dbReference>
<dbReference type="AlphaFoldDB" id="A0A7I9XJ48"/>
<dbReference type="InterPro" id="IPR038332">
    <property type="entry name" value="PPE_sf"/>
</dbReference>
<dbReference type="InterPro" id="IPR022171">
    <property type="entry name" value="PPE_C"/>
</dbReference>
<evidence type="ECO:0008006" key="6">
    <source>
        <dbReference type="Google" id="ProtNLM"/>
    </source>
</evidence>
<accession>A0A7I9XJ48</accession>
<dbReference type="InterPro" id="IPR000030">
    <property type="entry name" value="PPE_dom"/>
</dbReference>
<dbReference type="SUPFAM" id="SSF140459">
    <property type="entry name" value="PE/PPE dimer-like"/>
    <property type="match status" value="1"/>
</dbReference>
<dbReference type="Pfam" id="PF00823">
    <property type="entry name" value="PPE"/>
    <property type="match status" value="1"/>
</dbReference>
<comment type="caution">
    <text evidence="4">The sequence shown here is derived from an EMBL/GenBank/DDBJ whole genome shotgun (WGS) entry which is preliminary data.</text>
</comment>
<comment type="similarity">
    <text evidence="1">Belongs to the mycobacterial PPE family.</text>
</comment>
<proteinExistence type="inferred from homology"/>
<dbReference type="GO" id="GO:0052572">
    <property type="term" value="P:response to host immune response"/>
    <property type="evidence" value="ECO:0007669"/>
    <property type="project" value="TreeGrafter"/>
</dbReference>
<dbReference type="Pfam" id="PF12484">
    <property type="entry name" value="PPE-SVP"/>
    <property type="match status" value="1"/>
</dbReference>
<organism evidence="4 5">
    <name type="scientific">Mycolicibacter senuensis</name>
    <dbReference type="NCBI Taxonomy" id="386913"/>
    <lineage>
        <taxon>Bacteria</taxon>
        <taxon>Bacillati</taxon>
        <taxon>Actinomycetota</taxon>
        <taxon>Actinomycetes</taxon>
        <taxon>Mycobacteriales</taxon>
        <taxon>Mycobacteriaceae</taxon>
        <taxon>Mycolicibacter</taxon>
    </lineage>
</organism>
<feature type="domain" description="PPE family C-terminal" evidence="3">
    <location>
        <begin position="309"/>
        <end position="401"/>
    </location>
</feature>
<evidence type="ECO:0000259" key="3">
    <source>
        <dbReference type="Pfam" id="PF12484"/>
    </source>
</evidence>
<evidence type="ECO:0000259" key="2">
    <source>
        <dbReference type="Pfam" id="PF00823"/>
    </source>
</evidence>
<gene>
    <name evidence="4" type="ORF">MSEN_17190</name>
</gene>
<dbReference type="PANTHER" id="PTHR46766">
    <property type="entry name" value="GLUTAMINE-RICH PROTEIN 2"/>
    <property type="match status" value="1"/>
</dbReference>
<sequence length="405" mass="39657">MLDFGTSPPEITSAKMYTGPGSGPLLAAAAAYDSLAAQLNSFSTGYFSVIADLQGESWTGRASAAMAAAASRYAQWAAVTAGQVERAAGQARAAAAAYESARAAIVPPVVVTANRARLASLAATNVLGQNTPAIAATEFEYAEMWAQDTLGMYGYATSAATATQLSPFQQPPTTTTGGAGQAAAVAGSVGAAGASHSQTMLSQLLAELPQQLGGLSTGAAAALPAQADPLLPLAGIEAVNILLGPTSFGLQTARTVSAVGSFALAGNAYQLTHGNLGVGAAGAAAPVLAKEAVPAPEPAAAGGRQAVLAHLGGDAPPVGQLSVPPAWADATPAAAASVDPVWLADTDLADVAPDGAVADAPGAAPAMGMGPMAAMMGAAAGRQSVAGALRIAPDRFKMPRPSFGG</sequence>
<dbReference type="PANTHER" id="PTHR46766:SF1">
    <property type="entry name" value="GLUTAMINE-RICH PROTEIN 2"/>
    <property type="match status" value="1"/>
</dbReference>
<dbReference type="Proteomes" id="UP000465263">
    <property type="component" value="Unassembled WGS sequence"/>
</dbReference>
<protein>
    <recommendedName>
        <fullName evidence="6">PPE family protein</fullName>
    </recommendedName>
</protein>
<dbReference type="EMBL" id="BLKV01000001">
    <property type="protein sequence ID" value="GFG69999.1"/>
    <property type="molecule type" value="Genomic_DNA"/>
</dbReference>
<dbReference type="OrthoDB" id="4753567at2"/>
<dbReference type="Gene3D" id="1.20.1260.20">
    <property type="entry name" value="PPE superfamily"/>
    <property type="match status" value="1"/>
</dbReference>